<keyword evidence="4 8" id="KW-0812">Transmembrane</keyword>
<feature type="transmembrane region" description="Helical" evidence="8">
    <location>
        <begin position="457"/>
        <end position="475"/>
    </location>
</feature>
<feature type="transmembrane region" description="Helical" evidence="8">
    <location>
        <begin position="425"/>
        <end position="445"/>
    </location>
</feature>
<evidence type="ECO:0000256" key="4">
    <source>
        <dbReference type="ARBA" id="ARBA00022692"/>
    </source>
</evidence>
<feature type="transmembrane region" description="Helical" evidence="8">
    <location>
        <begin position="360"/>
        <end position="380"/>
    </location>
</feature>
<keyword evidence="5 8" id="KW-1133">Transmembrane helix</keyword>
<dbReference type="GO" id="GO:0046943">
    <property type="term" value="F:carboxylic acid transmembrane transporter activity"/>
    <property type="evidence" value="ECO:0007669"/>
    <property type="project" value="TreeGrafter"/>
</dbReference>
<evidence type="ECO:0000259" key="9">
    <source>
        <dbReference type="PROSITE" id="PS50850"/>
    </source>
</evidence>
<proteinExistence type="inferred from homology"/>
<evidence type="ECO:0000256" key="5">
    <source>
        <dbReference type="ARBA" id="ARBA00022989"/>
    </source>
</evidence>
<evidence type="ECO:0000313" key="10">
    <source>
        <dbReference type="EMBL" id="KTA96987.1"/>
    </source>
</evidence>
<feature type="transmembrane region" description="Helical" evidence="8">
    <location>
        <begin position="109"/>
        <end position="128"/>
    </location>
</feature>
<feature type="transmembrane region" description="Helical" evidence="8">
    <location>
        <begin position="135"/>
        <end position="155"/>
    </location>
</feature>
<dbReference type="FunFam" id="1.20.1250.20:FF:000140">
    <property type="entry name" value="Putative MFS phospholipid transporter"/>
    <property type="match status" value="1"/>
</dbReference>
<dbReference type="PANTHER" id="PTHR23508">
    <property type="entry name" value="CARBOXYLIC ACID TRANSPORTER PROTEIN HOMOLOG"/>
    <property type="match status" value="1"/>
</dbReference>
<gene>
    <name evidence="10" type="ORF">AO440_000050</name>
</gene>
<name>A0A0W0CC41_CANGB</name>
<sequence>MSKHLRNPVLRDIPTSASEWKYAICGRHKHEIYPIGASKANDDNHDNDNDNDNDSTEHKKGFQKYWPIITTGAGLFSDGYINNSISTVSTCLSLLYGKEYSESHAIRNISSIVFAGTVCGMLIFGYLADHHSRKFSMLLGTSMLILFTILCAGAWGKGTTNTHAGGLFAALTAYRFFLGIAIGSEYSSSSPAAAEASNLLPRGKRNRYFIWFTNTMIDFGFVIGAFVPLVLLWICGSHHLTPVWRITIGLGAIPPCSLFVLRLFYKEGKKFRETRFNRKVPVWRIIKFYWFRVAIVSIIWFLYDFSSYAFGTYSSIIIGLVLPKDAPLYKNFGWNVVFNLFYMPGSIVGALLSDYFGPRLVISVGLIVQAAIGFALAGSLDHLKRHIVGFVFMYGVFITLGELSAGNNMGVVASKVNATPVRATLYGVAAMIGKVGAFVGTYVFPSLIKNHGLSSPYYVSSALCCFSALLAFLFLPDLDQDAMKREDDKFMEYLASTGYDLSTMGIQTDDESELSTISVKNSEINEKAFDK</sequence>
<dbReference type="Gene3D" id="1.20.1250.20">
    <property type="entry name" value="MFS general substrate transporter like domains"/>
    <property type="match status" value="1"/>
</dbReference>
<dbReference type="Pfam" id="PF00083">
    <property type="entry name" value="Sugar_tr"/>
    <property type="match status" value="2"/>
</dbReference>
<organism evidence="10 11">
    <name type="scientific">Candida glabrata</name>
    <name type="common">Yeast</name>
    <name type="synonym">Torulopsis glabrata</name>
    <dbReference type="NCBI Taxonomy" id="5478"/>
    <lineage>
        <taxon>Eukaryota</taxon>
        <taxon>Fungi</taxon>
        <taxon>Dikarya</taxon>
        <taxon>Ascomycota</taxon>
        <taxon>Saccharomycotina</taxon>
        <taxon>Saccharomycetes</taxon>
        <taxon>Saccharomycetales</taxon>
        <taxon>Saccharomycetaceae</taxon>
        <taxon>Nakaseomyces</taxon>
    </lineage>
</organism>
<keyword evidence="3" id="KW-0813">Transport</keyword>
<evidence type="ECO:0000256" key="7">
    <source>
        <dbReference type="SAM" id="MobiDB-lite"/>
    </source>
</evidence>
<evidence type="ECO:0000256" key="6">
    <source>
        <dbReference type="ARBA" id="ARBA00023136"/>
    </source>
</evidence>
<accession>A0A0W0CC41</accession>
<dbReference type="AlphaFoldDB" id="A0A0W0CC41"/>
<keyword evidence="6 8" id="KW-0472">Membrane</keyword>
<feature type="transmembrane region" description="Helical" evidence="8">
    <location>
        <begin position="332"/>
        <end position="353"/>
    </location>
</feature>
<evidence type="ECO:0000256" key="8">
    <source>
        <dbReference type="SAM" id="Phobius"/>
    </source>
</evidence>
<dbReference type="PROSITE" id="PS50850">
    <property type="entry name" value="MFS"/>
    <property type="match status" value="1"/>
</dbReference>
<evidence type="ECO:0000313" key="11">
    <source>
        <dbReference type="Proteomes" id="UP000054886"/>
    </source>
</evidence>
<comment type="caution">
    <text evidence="10">The sequence shown here is derived from an EMBL/GenBank/DDBJ whole genome shotgun (WGS) entry which is preliminary data.</text>
</comment>
<evidence type="ECO:0000256" key="2">
    <source>
        <dbReference type="ARBA" id="ARBA00010992"/>
    </source>
</evidence>
<feature type="transmembrane region" description="Helical" evidence="8">
    <location>
        <begin position="208"/>
        <end position="234"/>
    </location>
</feature>
<dbReference type="GO" id="GO:0001406">
    <property type="term" value="F:glycerophosphodiester transmembrane transporter activity"/>
    <property type="evidence" value="ECO:0007669"/>
    <property type="project" value="UniProtKB-ARBA"/>
</dbReference>
<reference evidence="10 11" key="1">
    <citation type="submission" date="2015-10" db="EMBL/GenBank/DDBJ databases">
        <title>Draft genomes sequences of Candida glabrata isolates 1A, 1B, 2A, 2B, 3A and 3B.</title>
        <authorList>
            <person name="Haavelsrud O.E."/>
            <person name="Gaustad P."/>
        </authorList>
    </citation>
    <scope>NUCLEOTIDE SEQUENCE [LARGE SCALE GENOMIC DNA]</scope>
    <source>
        <strain evidence="10">910700640</strain>
    </source>
</reference>
<feature type="transmembrane region" description="Helical" evidence="8">
    <location>
        <begin position="286"/>
        <end position="303"/>
    </location>
</feature>
<dbReference type="GO" id="GO:0005886">
    <property type="term" value="C:plasma membrane"/>
    <property type="evidence" value="ECO:0007669"/>
    <property type="project" value="TreeGrafter"/>
</dbReference>
<dbReference type="SUPFAM" id="SSF103473">
    <property type="entry name" value="MFS general substrate transporter"/>
    <property type="match status" value="1"/>
</dbReference>
<dbReference type="VEuPathDB" id="FungiDB:GW608_A01111"/>
<comment type="similarity">
    <text evidence="2">Belongs to the major facilitator superfamily. Sugar transporter (TC 2.A.1.1) family.</text>
</comment>
<evidence type="ECO:0000256" key="3">
    <source>
        <dbReference type="ARBA" id="ARBA00022448"/>
    </source>
</evidence>
<feature type="region of interest" description="Disordered" evidence="7">
    <location>
        <begin position="37"/>
        <end position="58"/>
    </location>
</feature>
<comment type="subcellular location">
    <subcellularLocation>
        <location evidence="1">Membrane</location>
        <topology evidence="1">Multi-pass membrane protein</topology>
    </subcellularLocation>
</comment>
<protein>
    <submittedName>
        <fullName evidence="10">Putative metabolite transport protein</fullName>
    </submittedName>
</protein>
<dbReference type="VEuPathDB" id="FungiDB:GWK60_A01155"/>
<dbReference type="Proteomes" id="UP000054886">
    <property type="component" value="Unassembled WGS sequence"/>
</dbReference>
<dbReference type="VEuPathDB" id="FungiDB:CAGL0A01243g"/>
<evidence type="ECO:0000256" key="1">
    <source>
        <dbReference type="ARBA" id="ARBA00004141"/>
    </source>
</evidence>
<dbReference type="OMA" id="IMFTNFQ"/>
<dbReference type="PhylomeDB" id="A0A0W0CC41"/>
<dbReference type="InterPro" id="IPR020846">
    <property type="entry name" value="MFS_dom"/>
</dbReference>
<feature type="transmembrane region" description="Helical" evidence="8">
    <location>
        <begin position="246"/>
        <end position="265"/>
    </location>
</feature>
<dbReference type="VEuPathDB" id="FungiDB:B1J91_A01243g"/>
<feature type="transmembrane region" description="Helical" evidence="8">
    <location>
        <begin position="386"/>
        <end position="405"/>
    </location>
</feature>
<dbReference type="PANTHER" id="PTHR23508:SF10">
    <property type="entry name" value="CARBOXYLIC ACID TRANSPORTER PROTEIN HOMOLOG"/>
    <property type="match status" value="1"/>
</dbReference>
<dbReference type="InterPro" id="IPR005828">
    <property type="entry name" value="MFS_sugar_transport-like"/>
</dbReference>
<dbReference type="EMBL" id="LLZZ01000164">
    <property type="protein sequence ID" value="KTA96987.1"/>
    <property type="molecule type" value="Genomic_DNA"/>
</dbReference>
<feature type="domain" description="Major facilitator superfamily (MFS) profile" evidence="9">
    <location>
        <begin position="67"/>
        <end position="479"/>
    </location>
</feature>
<dbReference type="GO" id="GO:0030643">
    <property type="term" value="P:intracellular phosphate ion homeostasis"/>
    <property type="evidence" value="ECO:0007669"/>
    <property type="project" value="EnsemblFungi"/>
</dbReference>
<dbReference type="VEuPathDB" id="FungiDB:GVI51_A01089"/>
<dbReference type="InterPro" id="IPR036259">
    <property type="entry name" value="MFS_trans_sf"/>
</dbReference>